<keyword evidence="2" id="KW-0808">Transferase</keyword>
<dbReference type="InterPro" id="IPR029044">
    <property type="entry name" value="Nucleotide-diphossugar_trans"/>
</dbReference>
<dbReference type="CDD" id="cd04186">
    <property type="entry name" value="GT_2_like_c"/>
    <property type="match status" value="1"/>
</dbReference>
<dbReference type="PANTHER" id="PTHR43179:SF7">
    <property type="entry name" value="RHAMNOSYLTRANSFERASE WBBL"/>
    <property type="match status" value="1"/>
</dbReference>
<sequence length="790" mass="86397">MSLPLSDAPQPLGAITGLHGDVLQGWALDPDNPDLRLAVEIYLDHAFVALVRADRQQSLDAPGDGFHGFAVQLRPNWLANARHIAARIANQGPWLEGGIDLPAPAAQQPVPIATQVYYRGGLKLKGWAWDPAVPTRHVALQVREGERLLLTGTADQPHPSLVNRPTSDHGFDLDLPWELADGQPHELHIETDRGVPLSGSPIRLCLHPEGLSVLLQRHWPRCEPASDDPLPLLACLTKAQEERFPGSAGFNHYLEWHALFQQPRPFESPPGNVLVLLLGEGSAEDEAASHASLLQQRLPTTQIRTIAPAATDLLESLAQHAPDARLVVPLWRGDRLAAHALDTLLARQAESGAAWVYADCDQDGHEGARSNPWLKPAWDETLFYGVDIVSPGSAFAGDTLLRAIAHLQQTGQVAADWHRLLASVVAVQAGPVTHIPQVLYHRYAGAPVSPHQSLPSAQRQAALHWLIQQRTPGASIEPVEGFPAFNRVRWPLPAQLPHISLIVPTRDQLELLRACVEGLLEGTDYPALEIIVVDNDSREPATLAYLDDIARRGVRVLRYRHPFNYAAINNWAVEQAQGSIVGLINNDIDVLEPGWLKEMLGQLLRPGIGAVGAKLLWSNGMVQHGGVVVGVNGLAAHAGNHLNKDDPGYLGLNQLAREQSAVTAACLLVRKADYQRLGGLDERRFPVTFNDVDFCLRLGEAGKRLVWTPFARLIHAESASRGKEDTPSKSARAAREQKNFIERWGNLGQGDTYYHPGLSADYLTGPYGGLAMPPRQSTPRTVLRIETTFK</sequence>
<reference evidence="2 3" key="1">
    <citation type="submission" date="2016-10" db="EMBL/GenBank/DDBJ databases">
        <authorList>
            <person name="de Groot N.N."/>
        </authorList>
    </citation>
    <scope>NUCLEOTIDE SEQUENCE [LARGE SCALE GENOMIC DNA]</scope>
    <source>
        <strain evidence="2 3">DSM 373</strain>
    </source>
</reference>
<organism evidence="2 3">
    <name type="scientific">Azotobacter beijerinckii</name>
    <dbReference type="NCBI Taxonomy" id="170623"/>
    <lineage>
        <taxon>Bacteria</taxon>
        <taxon>Pseudomonadati</taxon>
        <taxon>Pseudomonadota</taxon>
        <taxon>Gammaproteobacteria</taxon>
        <taxon>Pseudomonadales</taxon>
        <taxon>Pseudomonadaceae</taxon>
        <taxon>Azotobacter</taxon>
    </lineage>
</organism>
<gene>
    <name evidence="2" type="ORF">SAMN04244572_04168</name>
</gene>
<dbReference type="Proteomes" id="UP000199250">
    <property type="component" value="Unassembled WGS sequence"/>
</dbReference>
<dbReference type="AlphaFoldDB" id="A0A1H6Z9D3"/>
<dbReference type="Pfam" id="PF00535">
    <property type="entry name" value="Glycos_transf_2"/>
    <property type="match status" value="1"/>
</dbReference>
<dbReference type="PANTHER" id="PTHR43179">
    <property type="entry name" value="RHAMNOSYLTRANSFERASE WBBL"/>
    <property type="match status" value="1"/>
</dbReference>
<proteinExistence type="predicted"/>
<name>A0A1H6Z9D3_9GAMM</name>
<dbReference type="RefSeq" id="WP_090735095.1">
    <property type="nucleotide sequence ID" value="NZ_FNYQ01000113.1"/>
</dbReference>
<evidence type="ECO:0000313" key="3">
    <source>
        <dbReference type="Proteomes" id="UP000199250"/>
    </source>
</evidence>
<dbReference type="SUPFAM" id="SSF53448">
    <property type="entry name" value="Nucleotide-diphospho-sugar transferases"/>
    <property type="match status" value="1"/>
</dbReference>
<dbReference type="InterPro" id="IPR001173">
    <property type="entry name" value="Glyco_trans_2-like"/>
</dbReference>
<dbReference type="OrthoDB" id="9179784at2"/>
<dbReference type="GO" id="GO:0016740">
    <property type="term" value="F:transferase activity"/>
    <property type="evidence" value="ECO:0007669"/>
    <property type="project" value="UniProtKB-KW"/>
</dbReference>
<evidence type="ECO:0000259" key="1">
    <source>
        <dbReference type="Pfam" id="PF00535"/>
    </source>
</evidence>
<evidence type="ECO:0000313" key="2">
    <source>
        <dbReference type="EMBL" id="SEJ48037.1"/>
    </source>
</evidence>
<accession>A0A1H6Z9D3</accession>
<feature type="domain" description="Glycosyltransferase 2-like" evidence="1">
    <location>
        <begin position="500"/>
        <end position="624"/>
    </location>
</feature>
<dbReference type="EMBL" id="FNYQ01000113">
    <property type="protein sequence ID" value="SEJ48037.1"/>
    <property type="molecule type" value="Genomic_DNA"/>
</dbReference>
<protein>
    <submittedName>
        <fullName evidence="2">Glycosyltransferase, GT2 family</fullName>
    </submittedName>
</protein>
<dbReference type="Gene3D" id="3.90.550.10">
    <property type="entry name" value="Spore Coat Polysaccharide Biosynthesis Protein SpsA, Chain A"/>
    <property type="match status" value="1"/>
</dbReference>